<dbReference type="CDD" id="cd08010">
    <property type="entry name" value="MltG_like"/>
    <property type="match status" value="1"/>
</dbReference>
<dbReference type="AlphaFoldDB" id="A0A9D1I5N6"/>
<comment type="function">
    <text evidence="7">Functions as a peptidoglycan terminase that cleaves nascent peptidoglycan strands endolytically to terminate their elongation.</text>
</comment>
<evidence type="ECO:0000256" key="6">
    <source>
        <dbReference type="ARBA" id="ARBA00023316"/>
    </source>
</evidence>
<evidence type="ECO:0000256" key="4">
    <source>
        <dbReference type="ARBA" id="ARBA00023136"/>
    </source>
</evidence>
<dbReference type="PANTHER" id="PTHR30518">
    <property type="entry name" value="ENDOLYTIC MUREIN TRANSGLYCOSYLASE"/>
    <property type="match status" value="1"/>
</dbReference>
<dbReference type="Pfam" id="PF02618">
    <property type="entry name" value="YceG"/>
    <property type="match status" value="1"/>
</dbReference>
<keyword evidence="5 7" id="KW-0456">Lyase</keyword>
<protein>
    <recommendedName>
        <fullName evidence="7">Endolytic murein transglycosylase</fullName>
        <ecNumber evidence="7">4.2.2.29</ecNumber>
    </recommendedName>
    <alternativeName>
        <fullName evidence="7">Peptidoglycan lytic transglycosylase</fullName>
    </alternativeName>
    <alternativeName>
        <fullName evidence="7">Peptidoglycan polymerization terminase</fullName>
    </alternativeName>
</protein>
<dbReference type="EC" id="4.2.2.29" evidence="7"/>
<evidence type="ECO:0000256" key="7">
    <source>
        <dbReference type="HAMAP-Rule" id="MF_02065"/>
    </source>
</evidence>
<dbReference type="GO" id="GO:0005886">
    <property type="term" value="C:plasma membrane"/>
    <property type="evidence" value="ECO:0007669"/>
    <property type="project" value="UniProtKB-SubCell"/>
</dbReference>
<dbReference type="GO" id="GO:0008932">
    <property type="term" value="F:lytic endotransglycosylase activity"/>
    <property type="evidence" value="ECO:0007669"/>
    <property type="project" value="UniProtKB-UniRule"/>
</dbReference>
<dbReference type="HAMAP" id="MF_02065">
    <property type="entry name" value="MltG"/>
    <property type="match status" value="1"/>
</dbReference>
<evidence type="ECO:0000313" key="8">
    <source>
        <dbReference type="EMBL" id="HIU28484.1"/>
    </source>
</evidence>
<dbReference type="GO" id="GO:0071555">
    <property type="term" value="P:cell wall organization"/>
    <property type="evidence" value="ECO:0007669"/>
    <property type="project" value="UniProtKB-KW"/>
</dbReference>
<comment type="catalytic activity">
    <reaction evidence="7">
        <text>a peptidoglycan chain = a peptidoglycan chain with N-acetyl-1,6-anhydromuramyl-[peptide] at the reducing end + a peptidoglycan chain with N-acetylglucosamine at the non-reducing end.</text>
        <dbReference type="EC" id="4.2.2.29"/>
    </reaction>
</comment>
<accession>A0A9D1I5N6</accession>
<comment type="caution">
    <text evidence="8">The sequence shown here is derived from an EMBL/GenBank/DDBJ whole genome shotgun (WGS) entry which is preliminary data.</text>
</comment>
<evidence type="ECO:0000313" key="9">
    <source>
        <dbReference type="Proteomes" id="UP000824091"/>
    </source>
</evidence>
<evidence type="ECO:0000256" key="5">
    <source>
        <dbReference type="ARBA" id="ARBA00023239"/>
    </source>
</evidence>
<evidence type="ECO:0000256" key="1">
    <source>
        <dbReference type="ARBA" id="ARBA00022475"/>
    </source>
</evidence>
<feature type="site" description="Important for catalytic activity" evidence="7">
    <location>
        <position position="241"/>
    </location>
</feature>
<dbReference type="PANTHER" id="PTHR30518:SF2">
    <property type="entry name" value="ENDOLYTIC MUREIN TRANSGLYCOSYLASE"/>
    <property type="match status" value="1"/>
</dbReference>
<dbReference type="EMBL" id="DVMO01000139">
    <property type="protein sequence ID" value="HIU28484.1"/>
    <property type="molecule type" value="Genomic_DNA"/>
</dbReference>
<reference evidence="8" key="2">
    <citation type="journal article" date="2021" name="PeerJ">
        <title>Extensive microbial diversity within the chicken gut microbiome revealed by metagenomics and culture.</title>
        <authorList>
            <person name="Gilroy R."/>
            <person name="Ravi A."/>
            <person name="Getino M."/>
            <person name="Pursley I."/>
            <person name="Horton D.L."/>
            <person name="Alikhan N.F."/>
            <person name="Baker D."/>
            <person name="Gharbi K."/>
            <person name="Hall N."/>
            <person name="Watson M."/>
            <person name="Adriaenssens E.M."/>
            <person name="Foster-Nyarko E."/>
            <person name="Jarju S."/>
            <person name="Secka A."/>
            <person name="Antonio M."/>
            <person name="Oren A."/>
            <person name="Chaudhuri R.R."/>
            <person name="La Ragione R."/>
            <person name="Hildebrand F."/>
            <person name="Pallen M.J."/>
        </authorList>
    </citation>
    <scope>NUCLEOTIDE SEQUENCE</scope>
    <source>
        <strain evidence="8">11300</strain>
    </source>
</reference>
<dbReference type="InterPro" id="IPR003770">
    <property type="entry name" value="MLTG-like"/>
</dbReference>
<keyword evidence="6 7" id="KW-0961">Cell wall biogenesis/degradation</keyword>
<keyword evidence="3 7" id="KW-1133">Transmembrane helix</keyword>
<gene>
    <name evidence="7 8" type="primary">mltG</name>
    <name evidence="8" type="ORF">IAD16_08910</name>
</gene>
<keyword evidence="2 7" id="KW-0812">Transmembrane</keyword>
<evidence type="ECO:0000256" key="3">
    <source>
        <dbReference type="ARBA" id="ARBA00022989"/>
    </source>
</evidence>
<dbReference type="GO" id="GO:0009252">
    <property type="term" value="P:peptidoglycan biosynthetic process"/>
    <property type="evidence" value="ECO:0007669"/>
    <property type="project" value="UniProtKB-UniRule"/>
</dbReference>
<dbReference type="Gene3D" id="3.30.160.60">
    <property type="entry name" value="Classic Zinc Finger"/>
    <property type="match status" value="1"/>
</dbReference>
<name>A0A9D1I5N6_9FIRM</name>
<sequence length="355" mass="39290">MNFSNIRSNKKILAVIIAAAAAILLLIVGLIVYNSGIGPADSSDDEPITVEIPSGSGAMDIINILDENGLVKNKTMAGIHVRIGGYDSLQANTYIFSKDMGLKEILTAINTGDFNYLSKNQITIIEGSTIPQAAESVGSKINVSADDLIALWSDSEYLQTLIDKYWFLTDDILQDGIMYPLEGYLYPETYIITDTNATAEEVTEMILDHTDSMLSQRRESIEASGWTVHQFLSLASVVESESLFDEDRPKIAGVFINRLEAGMPLQSDITVLYALQEKKVDVTYADLEVDSPYNTYKYTGLPIGPVSAVSSRGMDDTLNYEGSDYLYFFAKEDGTVIYSKTYEEHEQAVSENLWY</sequence>
<reference evidence="8" key="1">
    <citation type="submission" date="2020-10" db="EMBL/GenBank/DDBJ databases">
        <authorList>
            <person name="Gilroy R."/>
        </authorList>
    </citation>
    <scope>NUCLEOTIDE SEQUENCE</scope>
    <source>
        <strain evidence="8">11300</strain>
    </source>
</reference>
<dbReference type="Proteomes" id="UP000824091">
    <property type="component" value="Unassembled WGS sequence"/>
</dbReference>
<keyword evidence="4 7" id="KW-0472">Membrane</keyword>
<dbReference type="NCBIfam" id="TIGR00247">
    <property type="entry name" value="endolytic transglycosylase MltG"/>
    <property type="match status" value="1"/>
</dbReference>
<dbReference type="Gene3D" id="3.30.1490.480">
    <property type="entry name" value="Endolytic murein transglycosylase"/>
    <property type="match status" value="1"/>
</dbReference>
<evidence type="ECO:0000256" key="2">
    <source>
        <dbReference type="ARBA" id="ARBA00022692"/>
    </source>
</evidence>
<keyword evidence="1 7" id="KW-1003">Cell membrane</keyword>
<comment type="similarity">
    <text evidence="7">Belongs to the transglycosylase MltG family.</text>
</comment>
<comment type="subcellular location">
    <subcellularLocation>
        <location evidence="7">Cell membrane</location>
        <topology evidence="7">Single-pass membrane protein</topology>
    </subcellularLocation>
</comment>
<feature type="transmembrane region" description="Helical" evidence="7">
    <location>
        <begin position="12"/>
        <end position="33"/>
    </location>
</feature>
<proteinExistence type="inferred from homology"/>
<organism evidence="8 9">
    <name type="scientific">Candidatus Fimisoma avicola</name>
    <dbReference type="NCBI Taxonomy" id="2840826"/>
    <lineage>
        <taxon>Bacteria</taxon>
        <taxon>Bacillati</taxon>
        <taxon>Bacillota</taxon>
        <taxon>Clostridia</taxon>
        <taxon>Eubacteriales</taxon>
        <taxon>Candidatus Fimisoma</taxon>
    </lineage>
</organism>